<dbReference type="AlphaFoldDB" id="A0AAV2Z0F6"/>
<protein>
    <recommendedName>
        <fullName evidence="7">Ankyrin repeat protein</fullName>
    </recommendedName>
</protein>
<dbReference type="PANTHER" id="PTHR24198:SF165">
    <property type="entry name" value="ANKYRIN REPEAT-CONTAINING PROTEIN-RELATED"/>
    <property type="match status" value="1"/>
</dbReference>
<gene>
    <name evidence="5" type="ORF">N0F65_008369</name>
</gene>
<dbReference type="PROSITE" id="PS50297">
    <property type="entry name" value="ANK_REP_REGION"/>
    <property type="match status" value="2"/>
</dbReference>
<evidence type="ECO:0000313" key="5">
    <source>
        <dbReference type="EMBL" id="DAZ99064.1"/>
    </source>
</evidence>
<keyword evidence="2 3" id="KW-0040">ANK repeat</keyword>
<dbReference type="InterPro" id="IPR002110">
    <property type="entry name" value="Ankyrin_rpt"/>
</dbReference>
<dbReference type="InterPro" id="IPR036770">
    <property type="entry name" value="Ankyrin_rpt-contain_sf"/>
</dbReference>
<keyword evidence="6" id="KW-1185">Reference proteome</keyword>
<feature type="repeat" description="ANK" evidence="3">
    <location>
        <begin position="120"/>
        <end position="152"/>
    </location>
</feature>
<dbReference type="Proteomes" id="UP001146120">
    <property type="component" value="Unassembled WGS sequence"/>
</dbReference>
<evidence type="ECO:0000256" key="2">
    <source>
        <dbReference type="ARBA" id="ARBA00023043"/>
    </source>
</evidence>
<name>A0AAV2Z0F6_9STRA</name>
<reference evidence="5" key="2">
    <citation type="journal article" date="2023" name="Microbiol Resour">
        <title>Decontamination and Annotation of the Draft Genome Sequence of the Oomycete Lagenidium giganteum ARSEF 373.</title>
        <authorList>
            <person name="Morgan W.R."/>
            <person name="Tartar A."/>
        </authorList>
    </citation>
    <scope>NUCLEOTIDE SEQUENCE</scope>
    <source>
        <strain evidence="5">ARSEF 373</strain>
    </source>
</reference>
<keyword evidence="1" id="KW-0677">Repeat</keyword>
<evidence type="ECO:0000256" key="1">
    <source>
        <dbReference type="ARBA" id="ARBA00022737"/>
    </source>
</evidence>
<dbReference type="EMBL" id="DAKRPA010000090">
    <property type="protein sequence ID" value="DAZ99064.1"/>
    <property type="molecule type" value="Genomic_DNA"/>
</dbReference>
<evidence type="ECO:0000256" key="3">
    <source>
        <dbReference type="PROSITE-ProRule" id="PRU00023"/>
    </source>
</evidence>
<evidence type="ECO:0000313" key="6">
    <source>
        <dbReference type="Proteomes" id="UP001146120"/>
    </source>
</evidence>
<feature type="repeat" description="ANK" evidence="3">
    <location>
        <begin position="153"/>
        <end position="185"/>
    </location>
</feature>
<sequence length="216" mass="22735">MAPHVHAQRDPARAPTKDKDRAITNAIRDGRAAEIAELMKTHDARCDGGQVIDCAVDQVVRNKRVERQQALAVVDTLLAHGARGAGAAPALFRAASVGDTQLVRLLLRHGVAADTTLDDAGTTALHAAVMARSLPTVALLVEAGADVHAGAKHGQAPLALCAQAGDVDVWKFLVANGADASTSSFADGRTCLDIAAEYHHQELLEHICRPNCGQQR</sequence>
<dbReference type="SUPFAM" id="SSF48403">
    <property type="entry name" value="Ankyrin repeat"/>
    <property type="match status" value="1"/>
</dbReference>
<dbReference type="Pfam" id="PF12796">
    <property type="entry name" value="Ank_2"/>
    <property type="match status" value="2"/>
</dbReference>
<organism evidence="5 6">
    <name type="scientific">Lagenidium giganteum</name>
    <dbReference type="NCBI Taxonomy" id="4803"/>
    <lineage>
        <taxon>Eukaryota</taxon>
        <taxon>Sar</taxon>
        <taxon>Stramenopiles</taxon>
        <taxon>Oomycota</taxon>
        <taxon>Peronosporomycetes</taxon>
        <taxon>Pythiales</taxon>
        <taxon>Pythiaceae</taxon>
    </lineage>
</organism>
<feature type="region of interest" description="Disordered" evidence="4">
    <location>
        <begin position="1"/>
        <end position="20"/>
    </location>
</feature>
<dbReference type="PANTHER" id="PTHR24198">
    <property type="entry name" value="ANKYRIN REPEAT AND PROTEIN KINASE DOMAIN-CONTAINING PROTEIN"/>
    <property type="match status" value="1"/>
</dbReference>
<proteinExistence type="predicted"/>
<comment type="caution">
    <text evidence="5">The sequence shown here is derived from an EMBL/GenBank/DDBJ whole genome shotgun (WGS) entry which is preliminary data.</text>
</comment>
<evidence type="ECO:0000256" key="4">
    <source>
        <dbReference type="SAM" id="MobiDB-lite"/>
    </source>
</evidence>
<feature type="compositionally biased region" description="Basic and acidic residues" evidence="4">
    <location>
        <begin position="7"/>
        <end position="20"/>
    </location>
</feature>
<reference evidence="5" key="1">
    <citation type="submission" date="2022-11" db="EMBL/GenBank/DDBJ databases">
        <authorList>
            <person name="Morgan W.R."/>
            <person name="Tartar A."/>
        </authorList>
    </citation>
    <scope>NUCLEOTIDE SEQUENCE</scope>
    <source>
        <strain evidence="5">ARSEF 373</strain>
    </source>
</reference>
<accession>A0AAV2Z0F6</accession>
<evidence type="ECO:0008006" key="7">
    <source>
        <dbReference type="Google" id="ProtNLM"/>
    </source>
</evidence>
<dbReference type="Gene3D" id="1.25.40.20">
    <property type="entry name" value="Ankyrin repeat-containing domain"/>
    <property type="match status" value="1"/>
</dbReference>
<dbReference type="SMART" id="SM00248">
    <property type="entry name" value="ANK"/>
    <property type="match status" value="4"/>
</dbReference>
<dbReference type="PROSITE" id="PS50088">
    <property type="entry name" value="ANK_REPEAT"/>
    <property type="match status" value="2"/>
</dbReference>